<dbReference type="AlphaFoldDB" id="A0A979FLT5"/>
<dbReference type="RefSeq" id="XP_047737628.1">
    <property type="nucleotide sequence ID" value="XM_047881672.1"/>
</dbReference>
<evidence type="ECO:0000313" key="3">
    <source>
        <dbReference type="RefSeq" id="XP_047737628.1"/>
    </source>
</evidence>
<gene>
    <name evidence="3" type="primary">LOC125178284</name>
</gene>
<dbReference type="Proteomes" id="UP000694843">
    <property type="component" value="Unplaced"/>
</dbReference>
<dbReference type="KEGG" id="hazt:125178284"/>
<protein>
    <submittedName>
        <fullName evidence="3">Uncharacterized protein LOC125178284</fullName>
    </submittedName>
</protein>
<name>A0A979FLT5_HYAAZ</name>
<organism evidence="2 3">
    <name type="scientific">Hyalella azteca</name>
    <name type="common">Amphipod</name>
    <dbReference type="NCBI Taxonomy" id="294128"/>
    <lineage>
        <taxon>Eukaryota</taxon>
        <taxon>Metazoa</taxon>
        <taxon>Ecdysozoa</taxon>
        <taxon>Arthropoda</taxon>
        <taxon>Crustacea</taxon>
        <taxon>Multicrustacea</taxon>
        <taxon>Malacostraca</taxon>
        <taxon>Eumalacostraca</taxon>
        <taxon>Peracarida</taxon>
        <taxon>Amphipoda</taxon>
        <taxon>Senticaudata</taxon>
        <taxon>Talitrida</taxon>
        <taxon>Talitroidea</taxon>
        <taxon>Hyalellidae</taxon>
        <taxon>Hyalella</taxon>
    </lineage>
</organism>
<dbReference type="GeneID" id="125178284"/>
<keyword evidence="2" id="KW-1185">Reference proteome</keyword>
<evidence type="ECO:0000256" key="1">
    <source>
        <dbReference type="SAM" id="MobiDB-lite"/>
    </source>
</evidence>
<reference evidence="3" key="1">
    <citation type="submission" date="2025-08" db="UniProtKB">
        <authorList>
            <consortium name="RefSeq"/>
        </authorList>
    </citation>
    <scope>IDENTIFICATION</scope>
    <source>
        <tissue evidence="3">Whole organism</tissue>
    </source>
</reference>
<proteinExistence type="predicted"/>
<feature type="region of interest" description="Disordered" evidence="1">
    <location>
        <begin position="33"/>
        <end position="68"/>
    </location>
</feature>
<accession>A0A979FLT5</accession>
<sequence>MLPVSQRWSKYGQPGEHSFWSRDRDFLNPECENWRSRPTRSSQESWKSNGNDQTFGKVGPTIEMDNPTSRLDTRWLTEPEDFYDTIDKNTKLKKLGYWAMECPRDNLDALWIKARKLFRDGDLPEEIVCVEASTKLHFYHNNGSGCLKFRCSIKGEQESMLVGKRVAQSMDLSNGNGKMYFKIGNKTLFRFTMNELGQY</sequence>
<feature type="compositionally biased region" description="Polar residues" evidence="1">
    <location>
        <begin position="39"/>
        <end position="54"/>
    </location>
</feature>
<evidence type="ECO:0000313" key="2">
    <source>
        <dbReference type="Proteomes" id="UP000694843"/>
    </source>
</evidence>